<feature type="transmembrane region" description="Helical" evidence="6">
    <location>
        <begin position="462"/>
        <end position="480"/>
    </location>
</feature>
<feature type="transmembrane region" description="Helical" evidence="6">
    <location>
        <begin position="310"/>
        <end position="326"/>
    </location>
</feature>
<comment type="subcellular location">
    <subcellularLocation>
        <location evidence="1">Cell membrane</location>
        <topology evidence="1">Multi-pass membrane protein</topology>
    </subcellularLocation>
</comment>
<feature type="transmembrane region" description="Helical" evidence="6">
    <location>
        <begin position="371"/>
        <end position="390"/>
    </location>
</feature>
<dbReference type="GO" id="GO:0005886">
    <property type="term" value="C:plasma membrane"/>
    <property type="evidence" value="ECO:0007669"/>
    <property type="project" value="UniProtKB-SubCell"/>
</dbReference>
<dbReference type="Pfam" id="PF13567">
    <property type="entry name" value="DUF4131"/>
    <property type="match status" value="1"/>
</dbReference>
<evidence type="ECO:0000313" key="9">
    <source>
        <dbReference type="EMBL" id="OIO31660.1"/>
    </source>
</evidence>
<evidence type="ECO:0000259" key="8">
    <source>
        <dbReference type="Pfam" id="PF13567"/>
    </source>
</evidence>
<keyword evidence="2" id="KW-1003">Cell membrane</keyword>
<dbReference type="STRING" id="1805282.AUJ44_04195"/>
<feature type="transmembrane region" description="Helical" evidence="6">
    <location>
        <begin position="235"/>
        <end position="258"/>
    </location>
</feature>
<keyword evidence="3 6" id="KW-0812">Transmembrane</keyword>
<evidence type="ECO:0000256" key="3">
    <source>
        <dbReference type="ARBA" id="ARBA00022692"/>
    </source>
</evidence>
<feature type="transmembrane region" description="Helical" evidence="6">
    <location>
        <begin position="396"/>
        <end position="416"/>
    </location>
</feature>
<dbReference type="NCBIfam" id="TIGR00360">
    <property type="entry name" value="ComEC_N-term"/>
    <property type="match status" value="1"/>
</dbReference>
<feature type="domain" description="DUF4131" evidence="8">
    <location>
        <begin position="30"/>
        <end position="174"/>
    </location>
</feature>
<name>A0A1J4V3D2_9BACT</name>
<gene>
    <name evidence="9" type="ORF">AUJ44_04195</name>
</gene>
<feature type="transmembrane region" description="Helical" evidence="6">
    <location>
        <begin position="28"/>
        <end position="45"/>
    </location>
</feature>
<protein>
    <recommendedName>
        <fullName evidence="11">ComEC/Rec2-related protein domain-containing protein</fullName>
    </recommendedName>
</protein>
<accession>A0A1J4V3D2</accession>
<reference evidence="9 10" key="1">
    <citation type="journal article" date="2016" name="Environ. Microbiol.">
        <title>Genomic resolution of a cold subsurface aquifer community provides metabolic insights for novel microbes adapted to high CO concentrations.</title>
        <authorList>
            <person name="Probst A.J."/>
            <person name="Castelle C.J."/>
            <person name="Singh A."/>
            <person name="Brown C.T."/>
            <person name="Anantharaman K."/>
            <person name="Sharon I."/>
            <person name="Hug L.A."/>
            <person name="Burstein D."/>
            <person name="Emerson J.B."/>
            <person name="Thomas B.C."/>
            <person name="Banfield J.F."/>
        </authorList>
    </citation>
    <scope>NUCLEOTIDE SEQUENCE [LARGE SCALE GENOMIC DNA]</scope>
    <source>
        <strain evidence="9">CG1_02_47_685</strain>
    </source>
</reference>
<proteinExistence type="predicted"/>
<sequence>MRKFFIAGVFCFAGGVLFRSFFDLGNFFTALVFSVGAVIFILGRFSNEKKALLLSVALVSIALGIFRFNIADDSAMYKNFKEEHVRTTAVVVDEPDERETHVNLIVRPIDLDEGAHILGTNVLVVAPLHPVIHYGDIISIDGDLSKPKNFSNQNGDVFDYVSYLAKDDIYFQIFYPRLSIVDRNKGNPVKGFLFSFKKHVMDSISSVVPEPHASLLGGLVFGAKRSLGTELLDKFRTAGVIHIVVLSGYNVTIVADAIMRALSFLPQTFSMMFGGAGIILFAIMTGGNATIVRASVMALLVVIARATGRVYEITVALIVAGFLMILHNPKILAFDASFQLSFLATLGLVYLAPLLERYFHFVPKKFQIREFALSTTATQLFVLPFLLYRIGEISLVALPANILILAFVPLTMFFGFLAGISGFIAPVISLPFAFIAYGLLAYELSVVETFSAIPFASVKVPGVSFFAVVCVYAFYAFMIVRFRRAVQPSS</sequence>
<dbReference type="InterPro" id="IPR052159">
    <property type="entry name" value="Competence_DNA_uptake"/>
</dbReference>
<feature type="transmembrane region" description="Helical" evidence="6">
    <location>
        <begin position="52"/>
        <end position="70"/>
    </location>
</feature>
<evidence type="ECO:0000256" key="4">
    <source>
        <dbReference type="ARBA" id="ARBA00022989"/>
    </source>
</evidence>
<evidence type="ECO:0000256" key="1">
    <source>
        <dbReference type="ARBA" id="ARBA00004651"/>
    </source>
</evidence>
<feature type="transmembrane region" description="Helical" evidence="6">
    <location>
        <begin position="338"/>
        <end position="359"/>
    </location>
</feature>
<evidence type="ECO:0000256" key="6">
    <source>
        <dbReference type="SAM" id="Phobius"/>
    </source>
</evidence>
<dbReference type="InterPro" id="IPR004477">
    <property type="entry name" value="ComEC_N"/>
</dbReference>
<evidence type="ECO:0000256" key="5">
    <source>
        <dbReference type="ARBA" id="ARBA00023136"/>
    </source>
</evidence>
<organism evidence="9 10">
    <name type="scientific">Candidatus Nomurabacteria bacterium CG1_02_47_685</name>
    <dbReference type="NCBI Taxonomy" id="1805282"/>
    <lineage>
        <taxon>Bacteria</taxon>
        <taxon>Candidatus Nomuraibacteriota</taxon>
    </lineage>
</organism>
<dbReference type="Pfam" id="PF03772">
    <property type="entry name" value="Competence"/>
    <property type="match status" value="1"/>
</dbReference>
<dbReference type="PANTHER" id="PTHR30619:SF7">
    <property type="entry name" value="BETA-LACTAMASE DOMAIN PROTEIN"/>
    <property type="match status" value="1"/>
</dbReference>
<dbReference type="PANTHER" id="PTHR30619">
    <property type="entry name" value="DNA INTERNALIZATION/COMPETENCE PROTEIN COMEC/REC2"/>
    <property type="match status" value="1"/>
</dbReference>
<evidence type="ECO:0000313" key="10">
    <source>
        <dbReference type="Proteomes" id="UP000183206"/>
    </source>
</evidence>
<evidence type="ECO:0008006" key="11">
    <source>
        <dbReference type="Google" id="ProtNLM"/>
    </source>
</evidence>
<comment type="caution">
    <text evidence="9">The sequence shown here is derived from an EMBL/GenBank/DDBJ whole genome shotgun (WGS) entry which is preliminary data.</text>
</comment>
<keyword evidence="4 6" id="KW-1133">Transmembrane helix</keyword>
<dbReference type="EMBL" id="MNVO01000059">
    <property type="protein sequence ID" value="OIO31660.1"/>
    <property type="molecule type" value="Genomic_DNA"/>
</dbReference>
<dbReference type="InterPro" id="IPR025405">
    <property type="entry name" value="DUF4131"/>
</dbReference>
<evidence type="ECO:0000259" key="7">
    <source>
        <dbReference type="Pfam" id="PF03772"/>
    </source>
</evidence>
<feature type="domain" description="ComEC/Rec2-related protein" evidence="7">
    <location>
        <begin position="219"/>
        <end position="483"/>
    </location>
</feature>
<dbReference type="Proteomes" id="UP000183206">
    <property type="component" value="Unassembled WGS sequence"/>
</dbReference>
<feature type="transmembrane region" description="Helical" evidence="6">
    <location>
        <begin position="278"/>
        <end position="303"/>
    </location>
</feature>
<feature type="transmembrane region" description="Helical" evidence="6">
    <location>
        <begin position="423"/>
        <end position="442"/>
    </location>
</feature>
<dbReference type="AlphaFoldDB" id="A0A1J4V3D2"/>
<evidence type="ECO:0000256" key="2">
    <source>
        <dbReference type="ARBA" id="ARBA00022475"/>
    </source>
</evidence>
<keyword evidence="5 6" id="KW-0472">Membrane</keyword>